<name>A0A0F9F5R2_9ZZZZ</name>
<sequence>FWGGVEGVHVLHVSGRLACPAVTICLRAGTDIPEAGGYRGLVTIADKLAEI</sequence>
<gene>
    <name evidence="1" type="ORF">LCGC14_1991660</name>
</gene>
<dbReference type="EMBL" id="LAZR01022475">
    <property type="protein sequence ID" value="KKL81744.1"/>
    <property type="molecule type" value="Genomic_DNA"/>
</dbReference>
<protein>
    <submittedName>
        <fullName evidence="1">Uncharacterized protein</fullName>
    </submittedName>
</protein>
<accession>A0A0F9F5R2</accession>
<evidence type="ECO:0000313" key="1">
    <source>
        <dbReference type="EMBL" id="KKL81744.1"/>
    </source>
</evidence>
<reference evidence="1" key="1">
    <citation type="journal article" date="2015" name="Nature">
        <title>Complex archaea that bridge the gap between prokaryotes and eukaryotes.</title>
        <authorList>
            <person name="Spang A."/>
            <person name="Saw J.H."/>
            <person name="Jorgensen S.L."/>
            <person name="Zaremba-Niedzwiedzka K."/>
            <person name="Martijn J."/>
            <person name="Lind A.E."/>
            <person name="van Eijk R."/>
            <person name="Schleper C."/>
            <person name="Guy L."/>
            <person name="Ettema T.J."/>
        </authorList>
    </citation>
    <scope>NUCLEOTIDE SEQUENCE</scope>
</reference>
<dbReference type="AlphaFoldDB" id="A0A0F9F5R2"/>
<proteinExistence type="predicted"/>
<feature type="non-terminal residue" evidence="1">
    <location>
        <position position="1"/>
    </location>
</feature>
<comment type="caution">
    <text evidence="1">The sequence shown here is derived from an EMBL/GenBank/DDBJ whole genome shotgun (WGS) entry which is preliminary data.</text>
</comment>
<organism evidence="1">
    <name type="scientific">marine sediment metagenome</name>
    <dbReference type="NCBI Taxonomy" id="412755"/>
    <lineage>
        <taxon>unclassified sequences</taxon>
        <taxon>metagenomes</taxon>
        <taxon>ecological metagenomes</taxon>
    </lineage>
</organism>